<dbReference type="Proteomes" id="UP000199045">
    <property type="component" value="Unassembled WGS sequence"/>
</dbReference>
<dbReference type="RefSeq" id="WP_089830778.1">
    <property type="nucleotide sequence ID" value="NZ_FNBN01000002.1"/>
</dbReference>
<sequence length="177" mass="20273">MPVNFFNDTLHTHSSNEQFGLCDKPHPIREPSYINEDRTEPWIGIVNNPNNHHVDFYGLDHALKIPIPEPNPDGKYLEKLCDGMMNHNNKLDFVELKEAQGGGKWIGNATKQILSAIRLYEENHNDIANYQEVNAYICNSLQPALNTNTMHPKQDFQNLSLTYGFKGELIVKQEIDI</sequence>
<dbReference type="AlphaFoldDB" id="A0A1G7MGR2"/>
<dbReference type="EMBL" id="FNBN01000002">
    <property type="protein sequence ID" value="SDF61038.1"/>
    <property type="molecule type" value="Genomic_DNA"/>
</dbReference>
<accession>A0A1G7MGR2</accession>
<name>A0A1G7MGR2_CHIFI</name>
<evidence type="ECO:0000313" key="2">
    <source>
        <dbReference type="Proteomes" id="UP000199045"/>
    </source>
</evidence>
<dbReference type="STRING" id="104663.SAMN04488121_102426"/>
<organism evidence="1 2">
    <name type="scientific">Chitinophaga filiformis</name>
    <name type="common">Myxococcus filiformis</name>
    <name type="synonym">Flexibacter filiformis</name>
    <dbReference type="NCBI Taxonomy" id="104663"/>
    <lineage>
        <taxon>Bacteria</taxon>
        <taxon>Pseudomonadati</taxon>
        <taxon>Bacteroidota</taxon>
        <taxon>Chitinophagia</taxon>
        <taxon>Chitinophagales</taxon>
        <taxon>Chitinophagaceae</taxon>
        <taxon>Chitinophaga</taxon>
    </lineage>
</organism>
<reference evidence="1 2" key="1">
    <citation type="submission" date="2016-10" db="EMBL/GenBank/DDBJ databases">
        <authorList>
            <person name="de Groot N.N."/>
        </authorList>
    </citation>
    <scope>NUCLEOTIDE SEQUENCE [LARGE SCALE GENOMIC DNA]</scope>
    <source>
        <strain evidence="1 2">DSM 527</strain>
    </source>
</reference>
<protein>
    <submittedName>
        <fullName evidence="1">Uncharacterized protein</fullName>
    </submittedName>
</protein>
<proteinExistence type="predicted"/>
<gene>
    <name evidence="1" type="ORF">SAMN04488121_102426</name>
</gene>
<evidence type="ECO:0000313" key="1">
    <source>
        <dbReference type="EMBL" id="SDF61038.1"/>
    </source>
</evidence>
<dbReference type="OrthoDB" id="1030692at2"/>